<dbReference type="Pfam" id="PF00270">
    <property type="entry name" value="DEAD"/>
    <property type="match status" value="1"/>
</dbReference>
<dbReference type="CDD" id="cd18787">
    <property type="entry name" value="SF2_C_DEAD"/>
    <property type="match status" value="1"/>
</dbReference>
<dbReference type="PROSITE" id="PS00039">
    <property type="entry name" value="DEAD_ATP_HELICASE"/>
    <property type="match status" value="1"/>
</dbReference>
<dbReference type="AlphaFoldDB" id="U3IRN4"/>
<keyword evidence="2 9" id="KW-0547">Nucleotide-binding</keyword>
<dbReference type="STRING" id="8840.ENSAPLP00000009907"/>
<dbReference type="InterPro" id="IPR014001">
    <property type="entry name" value="Helicase_ATP-bd"/>
</dbReference>
<name>U3IRN4_ANAPP</name>
<dbReference type="Proteomes" id="UP000016666">
    <property type="component" value="Chromosome 3"/>
</dbReference>
<dbReference type="FunFam" id="3.40.50.300:FF:000079">
    <property type="entry name" value="probable ATP-dependent RNA helicase DDX17"/>
    <property type="match status" value="1"/>
</dbReference>
<comment type="similarity">
    <text evidence="9">Belongs to the DEAD box helicase family.</text>
</comment>
<evidence type="ECO:0000256" key="5">
    <source>
        <dbReference type="ARBA" id="ARBA00022840"/>
    </source>
</evidence>
<dbReference type="OMA" id="PIQSQMW"/>
<feature type="domain" description="DEAD-box RNA helicase Q" evidence="13">
    <location>
        <begin position="177"/>
        <end position="205"/>
    </location>
</feature>
<sequence length="581" mass="64127">MSDWETSSDEEAPRPPPPFCAVDAAPLRQPPAPARGSEGGAGGRRGSEAAAARAGGEEWEPRDAGSSRGAGRWRLQGAASGRPRAGSAPLCFFISNAQVRALIGNNGRTPAPGGLGRPGRWVGRGEGPAEGFGGVGSPQRRCLCCTSLILYRKENNNIICDDLKEGEKRCVPNPVCKFEDVFENYPDIMANIRKIGFQKPTPIQSQAWPIILQGIDLIGIAQTGTGKTLAYLMPGFIHLDSQPISKDQRGGPGMLVLAPTRELALQVEAECLKYTYKGIKSICIYGGGDRKGQINTVTKGVDIVIATPGRLNDLQMNNVINLRSITYLVLDEADKMLDMGFEPQIMKILIDVRPDRQTIMTSATWPDGVRRLARSYLKNPMIVYVGTLDLAAVNTVEQRVVVTTEEEKKAFMKSFIDSMKPKDKVIIFVGKKVTADDLASDFSLQGVPVQSLHGNREQCDREQALDDFKKGKVRILVATDVASRGLDVHDITHVFNFDFPRNIEEYVHRVGRTGRAGRTGEAITLVTRKDWKVASELIDILERAKQVVPDELISMAERYKKFQMEKDMEWDIRRPQRKPLK</sequence>
<dbReference type="EC" id="3.6.4.13" evidence="1"/>
<keyword evidence="4 9" id="KW-0347">Helicase</keyword>
<dbReference type="InterPro" id="IPR014014">
    <property type="entry name" value="RNA_helicase_DEAD_Q_motif"/>
</dbReference>
<dbReference type="Pfam" id="PF00271">
    <property type="entry name" value="Helicase_C"/>
    <property type="match status" value="1"/>
</dbReference>
<dbReference type="GO" id="GO:0005524">
    <property type="term" value="F:ATP binding"/>
    <property type="evidence" value="ECO:0007669"/>
    <property type="project" value="UniProtKB-KW"/>
</dbReference>
<feature type="domain" description="Helicase C-terminal" evidence="12">
    <location>
        <begin position="395"/>
        <end position="556"/>
    </location>
</feature>
<dbReference type="CDD" id="cd17958">
    <property type="entry name" value="DEADc_DDX43_DDX53"/>
    <property type="match status" value="1"/>
</dbReference>
<keyword evidence="5 9" id="KW-0067">ATP-binding</keyword>
<dbReference type="PROSITE" id="PS51192">
    <property type="entry name" value="HELICASE_ATP_BIND_1"/>
    <property type="match status" value="1"/>
</dbReference>
<reference evidence="14 15" key="1">
    <citation type="submission" date="2017-10" db="EMBL/GenBank/DDBJ databases">
        <title>A new Pekin duck reference genome.</title>
        <authorList>
            <person name="Hou Z.-C."/>
            <person name="Zhou Z.-K."/>
            <person name="Zhu F."/>
            <person name="Hou S.-S."/>
        </authorList>
    </citation>
    <scope>NUCLEOTIDE SEQUENCE [LARGE SCALE GENOMIC DNA]</scope>
</reference>
<dbReference type="PROSITE" id="PS51194">
    <property type="entry name" value="HELICASE_CTER"/>
    <property type="match status" value="1"/>
</dbReference>
<evidence type="ECO:0000256" key="2">
    <source>
        <dbReference type="ARBA" id="ARBA00022741"/>
    </source>
</evidence>
<reference evidence="14" key="3">
    <citation type="submission" date="2025-09" db="UniProtKB">
        <authorList>
            <consortium name="Ensembl"/>
        </authorList>
    </citation>
    <scope>IDENTIFICATION</scope>
</reference>
<feature type="short sequence motif" description="Q motif" evidence="8">
    <location>
        <begin position="177"/>
        <end position="205"/>
    </location>
</feature>
<proteinExistence type="inferred from homology"/>
<reference evidence="14" key="2">
    <citation type="submission" date="2025-08" db="UniProtKB">
        <authorList>
            <consortium name="Ensembl"/>
        </authorList>
    </citation>
    <scope>IDENTIFICATION</scope>
</reference>
<accession>U3IRN4</accession>
<dbReference type="SMART" id="SM00487">
    <property type="entry name" value="DEXDc"/>
    <property type="match status" value="1"/>
</dbReference>
<dbReference type="Gene3D" id="3.40.50.300">
    <property type="entry name" value="P-loop containing nucleotide triphosphate hydrolases"/>
    <property type="match status" value="2"/>
</dbReference>
<dbReference type="SUPFAM" id="SSF52540">
    <property type="entry name" value="P-loop containing nucleoside triphosphate hydrolases"/>
    <property type="match status" value="1"/>
</dbReference>
<dbReference type="GO" id="GO:0003723">
    <property type="term" value="F:RNA binding"/>
    <property type="evidence" value="ECO:0007669"/>
    <property type="project" value="UniProtKB-KW"/>
</dbReference>
<dbReference type="PROSITE" id="PS51195">
    <property type="entry name" value="Q_MOTIF"/>
    <property type="match status" value="1"/>
</dbReference>
<feature type="compositionally biased region" description="Acidic residues" evidence="10">
    <location>
        <begin position="1"/>
        <end position="10"/>
    </location>
</feature>
<evidence type="ECO:0000256" key="7">
    <source>
        <dbReference type="ARBA" id="ARBA00047984"/>
    </source>
</evidence>
<dbReference type="InterPro" id="IPR011545">
    <property type="entry name" value="DEAD/DEAH_box_helicase_dom"/>
</dbReference>
<evidence type="ECO:0000313" key="14">
    <source>
        <dbReference type="Ensembl" id="ENSAPLP00000009907.2"/>
    </source>
</evidence>
<dbReference type="Ensembl" id="ENSAPLT00000010609.2">
    <property type="protein sequence ID" value="ENSAPLP00000009907.2"/>
    <property type="gene ID" value="ENSAPLG00000010182.2"/>
</dbReference>
<evidence type="ECO:0000256" key="9">
    <source>
        <dbReference type="RuleBase" id="RU000492"/>
    </source>
</evidence>
<dbReference type="FunFam" id="3.40.50.300:FF:000008">
    <property type="entry name" value="ATP-dependent RNA helicase RhlB"/>
    <property type="match status" value="1"/>
</dbReference>
<evidence type="ECO:0000256" key="3">
    <source>
        <dbReference type="ARBA" id="ARBA00022801"/>
    </source>
</evidence>
<dbReference type="GeneTree" id="ENSGT00940000163653"/>
<keyword evidence="15" id="KW-1185">Reference proteome</keyword>
<comment type="catalytic activity">
    <reaction evidence="7">
        <text>ATP + H2O = ADP + phosphate + H(+)</text>
        <dbReference type="Rhea" id="RHEA:13065"/>
        <dbReference type="ChEBI" id="CHEBI:15377"/>
        <dbReference type="ChEBI" id="CHEBI:15378"/>
        <dbReference type="ChEBI" id="CHEBI:30616"/>
        <dbReference type="ChEBI" id="CHEBI:43474"/>
        <dbReference type="ChEBI" id="CHEBI:456216"/>
        <dbReference type="EC" id="3.6.4.13"/>
    </reaction>
</comment>
<dbReference type="HOGENOM" id="CLU_003041_1_5_1"/>
<evidence type="ECO:0000259" key="11">
    <source>
        <dbReference type="PROSITE" id="PS51192"/>
    </source>
</evidence>
<dbReference type="GO" id="GO:0016787">
    <property type="term" value="F:hydrolase activity"/>
    <property type="evidence" value="ECO:0007669"/>
    <property type="project" value="UniProtKB-KW"/>
</dbReference>
<keyword evidence="6" id="KW-0694">RNA-binding</keyword>
<dbReference type="InterPro" id="IPR000629">
    <property type="entry name" value="RNA-helicase_DEAD-box_CS"/>
</dbReference>
<evidence type="ECO:0000259" key="13">
    <source>
        <dbReference type="PROSITE" id="PS51195"/>
    </source>
</evidence>
<evidence type="ECO:0000256" key="6">
    <source>
        <dbReference type="ARBA" id="ARBA00022884"/>
    </source>
</evidence>
<dbReference type="GO" id="GO:0003724">
    <property type="term" value="F:RNA helicase activity"/>
    <property type="evidence" value="ECO:0007669"/>
    <property type="project" value="UniProtKB-EC"/>
</dbReference>
<keyword evidence="3 9" id="KW-0378">Hydrolase</keyword>
<organism evidence="14 15">
    <name type="scientific">Anas platyrhynchos platyrhynchos</name>
    <name type="common">Northern mallard</name>
    <dbReference type="NCBI Taxonomy" id="8840"/>
    <lineage>
        <taxon>Eukaryota</taxon>
        <taxon>Metazoa</taxon>
        <taxon>Chordata</taxon>
        <taxon>Craniata</taxon>
        <taxon>Vertebrata</taxon>
        <taxon>Euteleostomi</taxon>
        <taxon>Archelosauria</taxon>
        <taxon>Archosauria</taxon>
        <taxon>Dinosauria</taxon>
        <taxon>Saurischia</taxon>
        <taxon>Theropoda</taxon>
        <taxon>Coelurosauria</taxon>
        <taxon>Aves</taxon>
        <taxon>Neognathae</taxon>
        <taxon>Galloanserae</taxon>
        <taxon>Anseriformes</taxon>
        <taxon>Anatidae</taxon>
        <taxon>Anatinae</taxon>
        <taxon>Anas</taxon>
    </lineage>
</organism>
<evidence type="ECO:0000256" key="4">
    <source>
        <dbReference type="ARBA" id="ARBA00022806"/>
    </source>
</evidence>
<feature type="domain" description="Helicase ATP-binding" evidence="11">
    <location>
        <begin position="208"/>
        <end position="383"/>
    </location>
</feature>
<dbReference type="PANTHER" id="PTHR47958">
    <property type="entry name" value="ATP-DEPENDENT RNA HELICASE DBP3"/>
    <property type="match status" value="1"/>
</dbReference>
<protein>
    <recommendedName>
        <fullName evidence="1">RNA helicase</fullName>
        <ecNumber evidence="1">3.6.4.13</ecNumber>
    </recommendedName>
</protein>
<evidence type="ECO:0000256" key="8">
    <source>
        <dbReference type="PROSITE-ProRule" id="PRU00552"/>
    </source>
</evidence>
<evidence type="ECO:0000256" key="1">
    <source>
        <dbReference type="ARBA" id="ARBA00012552"/>
    </source>
</evidence>
<feature type="compositionally biased region" description="Basic and acidic residues" evidence="10">
    <location>
        <begin position="55"/>
        <end position="65"/>
    </location>
</feature>
<dbReference type="InterPro" id="IPR027417">
    <property type="entry name" value="P-loop_NTPase"/>
</dbReference>
<evidence type="ECO:0000256" key="10">
    <source>
        <dbReference type="SAM" id="MobiDB-lite"/>
    </source>
</evidence>
<dbReference type="SMART" id="SM00490">
    <property type="entry name" value="HELICc"/>
    <property type="match status" value="1"/>
</dbReference>
<evidence type="ECO:0000313" key="15">
    <source>
        <dbReference type="Proteomes" id="UP000016666"/>
    </source>
</evidence>
<feature type="region of interest" description="Disordered" evidence="10">
    <location>
        <begin position="1"/>
        <end position="84"/>
    </location>
</feature>
<dbReference type="InterPro" id="IPR001650">
    <property type="entry name" value="Helicase_C-like"/>
</dbReference>
<evidence type="ECO:0000259" key="12">
    <source>
        <dbReference type="PROSITE" id="PS51194"/>
    </source>
</evidence>